<name>A0A1F5YSE4_9BACT</name>
<protein>
    <submittedName>
        <fullName evidence="1">Uncharacterized protein</fullName>
    </submittedName>
</protein>
<dbReference type="Proteomes" id="UP000179129">
    <property type="component" value="Unassembled WGS sequence"/>
</dbReference>
<dbReference type="EMBL" id="MFIX01000163">
    <property type="protein sequence ID" value="OGG03014.1"/>
    <property type="molecule type" value="Genomic_DNA"/>
</dbReference>
<reference evidence="1 2" key="1">
    <citation type="journal article" date="2016" name="Nat. Commun.">
        <title>Thousands of microbial genomes shed light on interconnected biogeochemical processes in an aquifer system.</title>
        <authorList>
            <person name="Anantharaman K."/>
            <person name="Brown C.T."/>
            <person name="Hug L.A."/>
            <person name="Sharon I."/>
            <person name="Castelle C.J."/>
            <person name="Probst A.J."/>
            <person name="Thomas B.C."/>
            <person name="Singh A."/>
            <person name="Wilkins M.J."/>
            <person name="Karaoz U."/>
            <person name="Brodie E.L."/>
            <person name="Williams K.H."/>
            <person name="Hubbard S.S."/>
            <person name="Banfield J.F."/>
        </authorList>
    </citation>
    <scope>NUCLEOTIDE SEQUENCE [LARGE SCALE GENOMIC DNA]</scope>
</reference>
<dbReference type="AlphaFoldDB" id="A0A1F5YSE4"/>
<proteinExistence type="predicted"/>
<dbReference type="STRING" id="1817867.A3F83_05495"/>
<comment type="caution">
    <text evidence="1">The sequence shown here is derived from an EMBL/GenBank/DDBJ whole genome shotgun (WGS) entry which is preliminary data.</text>
</comment>
<sequence length="557" mass="63335">MIEAAQRAIFMGESIICKTQKESVAAEEAAWELGGYIKPPVPLTAMAVFDAICGHARPNSLIALGSRRPIKSNPGEAPVPHWLTLLEPADRHNQLPGIFEHFVNTSLYYCVQPVDRNKILRGRTVEDYQNRAIEKPNDPYYYPAKNCCILELACIVIDLDVGRPDSAREEQRITAAEAVYLALMRAERGAYPRPSFAAFSGRGAYLAWQLKEPDSLGYPEATTDNVGVWENIGQELLVRTADLASDPLAKRLFNWYKLPDTIDTNTGHRVVYLTIGVDSAANAPRYSLEGLSKSLNLFAAPVYNGHLAPDGRSREAKLQRQREARSKYQAVPGHTKTWGRKEHVAREGKPKRNVKKGKGAEPFIQRCHDLQKLIDNRNGVPEGTRHNTLWLYFQSFSRARYMYLNKSINGKRDAKADRQARDEAYQKIVELNEKWCHPPLNRAELRYACEKRLIRLRSDTAVRYLRVTEKESAQLNLGALVHPAVRAWREKENQKQKERAKGRRLLLRQLINEGKTDRDIVQKLVLNDYEITRQGVNVARSRMRKRGELGTDSQGLF</sequence>
<evidence type="ECO:0000313" key="1">
    <source>
        <dbReference type="EMBL" id="OGG03014.1"/>
    </source>
</evidence>
<accession>A0A1F5YSE4</accession>
<evidence type="ECO:0000313" key="2">
    <source>
        <dbReference type="Proteomes" id="UP000179129"/>
    </source>
</evidence>
<organism evidence="1 2">
    <name type="scientific">Candidatus Glassbacteria bacterium RIFCSPLOWO2_12_FULL_58_11</name>
    <dbReference type="NCBI Taxonomy" id="1817867"/>
    <lineage>
        <taxon>Bacteria</taxon>
        <taxon>Candidatus Glassiibacteriota</taxon>
    </lineage>
</organism>
<gene>
    <name evidence="1" type="ORF">A3F83_05495</name>
</gene>